<feature type="compositionally biased region" description="Low complexity" evidence="1">
    <location>
        <begin position="132"/>
        <end position="150"/>
    </location>
</feature>
<dbReference type="Proteomes" id="UP000269721">
    <property type="component" value="Unassembled WGS sequence"/>
</dbReference>
<feature type="region of interest" description="Disordered" evidence="1">
    <location>
        <begin position="80"/>
        <end position="158"/>
    </location>
</feature>
<feature type="compositionally biased region" description="Low complexity" evidence="1">
    <location>
        <begin position="287"/>
        <end position="297"/>
    </location>
</feature>
<proteinExistence type="predicted"/>
<feature type="region of interest" description="Disordered" evidence="1">
    <location>
        <begin position="404"/>
        <end position="445"/>
    </location>
</feature>
<name>A0A4P9W123_9FUNG</name>
<reference evidence="3" key="1">
    <citation type="journal article" date="2018" name="Nat. Microbiol.">
        <title>Leveraging single-cell genomics to expand the fungal tree of life.</title>
        <authorList>
            <person name="Ahrendt S.R."/>
            <person name="Quandt C.A."/>
            <person name="Ciobanu D."/>
            <person name="Clum A."/>
            <person name="Salamov A."/>
            <person name="Andreopoulos B."/>
            <person name="Cheng J.F."/>
            <person name="Woyke T."/>
            <person name="Pelin A."/>
            <person name="Henrissat B."/>
            <person name="Reynolds N.K."/>
            <person name="Benny G.L."/>
            <person name="Smith M.E."/>
            <person name="James T.Y."/>
            <person name="Grigoriev I.V."/>
        </authorList>
    </citation>
    <scope>NUCLEOTIDE SEQUENCE [LARGE SCALE GENOMIC DNA]</scope>
</reference>
<protein>
    <submittedName>
        <fullName evidence="2">Uncharacterized protein</fullName>
    </submittedName>
</protein>
<sequence length="623" mass="66372">RLSGIILSSSSSPSELVSFSLPHSPLSQDQRRSATGEASVQTHSPSSSPPNVSARASTSRGSIIFSSETSDQIISFDLETGSSSFAETPVTPAPAYEDVVRDPPPVLSESPAPVSAPAPAPVPAAARPPRPLAIISPPLHSSFLSESPSPSIQPRDAIDLPPAPLGGLGFAQERVERGPRASEDFEGLKTDPAIHFRRICPASPQISDLLLQPDQATSIQAITSAWPVSKFGFILRKDIPAAEVALAATRPRVDRERESGQGMKQLIGRSFGSLLKGGRRKSKRAQEANAAAASAASTSSADAEEEWNLYYAEVRGRYLMFYVVMEPERRLGVFGSGSGSSSPPVSMLSGRSSPSSYGGRAAMRSGSSENIFQKPLAKCILDRRLRRETVLMVNPPSQFFNLGSKSSSRSGYGKKPSTEFSRTQIWSSGDRPSSQKSRPSNESHRSAIAQFGSLADVKSAPRLLVHYLPLESVTIDVATISSSSSSTSSFASALKVPAPGTPLPPASTVVPFIKGSSNLILTLRARGADQVVLDVVPFDELMWDASSSNELTVSSSASFSRDTVIRRSEIVEWYVALRHAVDRGVGALVMSPGRGGLLRVLLGVRREVLCLCPAGESGLKRRR</sequence>
<feature type="compositionally biased region" description="Polar residues" evidence="1">
    <location>
        <begin position="418"/>
        <end position="438"/>
    </location>
</feature>
<feature type="region of interest" description="Disordered" evidence="1">
    <location>
        <begin position="1"/>
        <end position="64"/>
    </location>
</feature>
<feature type="compositionally biased region" description="Low complexity" evidence="1">
    <location>
        <begin position="404"/>
        <end position="415"/>
    </location>
</feature>
<feature type="non-terminal residue" evidence="2">
    <location>
        <position position="1"/>
    </location>
</feature>
<evidence type="ECO:0000313" key="2">
    <source>
        <dbReference type="EMBL" id="RKO85871.1"/>
    </source>
</evidence>
<evidence type="ECO:0000256" key="1">
    <source>
        <dbReference type="SAM" id="MobiDB-lite"/>
    </source>
</evidence>
<feature type="compositionally biased region" description="Pro residues" evidence="1">
    <location>
        <begin position="114"/>
        <end position="131"/>
    </location>
</feature>
<evidence type="ECO:0000313" key="3">
    <source>
        <dbReference type="Proteomes" id="UP000269721"/>
    </source>
</evidence>
<accession>A0A4P9W123</accession>
<feature type="compositionally biased region" description="Low complexity" evidence="1">
    <location>
        <begin position="1"/>
        <end position="21"/>
    </location>
</feature>
<gene>
    <name evidence="2" type="ORF">BDK51DRAFT_49509</name>
</gene>
<feature type="compositionally biased region" description="Polar residues" evidence="1">
    <location>
        <begin position="36"/>
        <end position="64"/>
    </location>
</feature>
<organism evidence="2 3">
    <name type="scientific">Blyttiomyces helicus</name>
    <dbReference type="NCBI Taxonomy" id="388810"/>
    <lineage>
        <taxon>Eukaryota</taxon>
        <taxon>Fungi</taxon>
        <taxon>Fungi incertae sedis</taxon>
        <taxon>Chytridiomycota</taxon>
        <taxon>Chytridiomycota incertae sedis</taxon>
        <taxon>Chytridiomycetes</taxon>
        <taxon>Chytridiomycetes incertae sedis</taxon>
        <taxon>Blyttiomyces</taxon>
    </lineage>
</organism>
<keyword evidence="3" id="KW-1185">Reference proteome</keyword>
<feature type="region of interest" description="Disordered" evidence="1">
    <location>
        <begin position="277"/>
        <end position="297"/>
    </location>
</feature>
<dbReference type="OrthoDB" id="79452at2759"/>
<dbReference type="AlphaFoldDB" id="A0A4P9W123"/>
<feature type="compositionally biased region" description="Low complexity" evidence="1">
    <location>
        <begin position="339"/>
        <end position="359"/>
    </location>
</feature>
<dbReference type="EMBL" id="KZ998664">
    <property type="protein sequence ID" value="RKO85871.1"/>
    <property type="molecule type" value="Genomic_DNA"/>
</dbReference>
<feature type="region of interest" description="Disordered" evidence="1">
    <location>
        <begin position="335"/>
        <end position="364"/>
    </location>
</feature>